<protein>
    <submittedName>
        <fullName evidence="2">Class I SAM-dependent methyltransferase</fullName>
        <ecNumber evidence="2">2.1.1.-</ecNumber>
    </submittedName>
</protein>
<evidence type="ECO:0000259" key="1">
    <source>
        <dbReference type="Pfam" id="PF08241"/>
    </source>
</evidence>
<dbReference type="EC" id="2.1.1.-" evidence="2"/>
<gene>
    <name evidence="2" type="ORF">ACFSDB_17040</name>
</gene>
<dbReference type="GO" id="GO:0008168">
    <property type="term" value="F:methyltransferase activity"/>
    <property type="evidence" value="ECO:0007669"/>
    <property type="project" value="UniProtKB-KW"/>
</dbReference>
<dbReference type="PANTHER" id="PTHR45036">
    <property type="entry name" value="METHYLTRANSFERASE LIKE 7B"/>
    <property type="match status" value="1"/>
</dbReference>
<keyword evidence="3" id="KW-1185">Reference proteome</keyword>
<dbReference type="InterPro" id="IPR052356">
    <property type="entry name" value="Thiol_S-MT"/>
</dbReference>
<dbReference type="Proteomes" id="UP001597273">
    <property type="component" value="Unassembled WGS sequence"/>
</dbReference>
<dbReference type="CDD" id="cd02440">
    <property type="entry name" value="AdoMet_MTases"/>
    <property type="match status" value="1"/>
</dbReference>
<accession>A0ABW4QN82</accession>
<dbReference type="Gene3D" id="3.40.50.150">
    <property type="entry name" value="Vaccinia Virus protein VP39"/>
    <property type="match status" value="1"/>
</dbReference>
<comment type="caution">
    <text evidence="2">The sequence shown here is derived from an EMBL/GenBank/DDBJ whole genome shotgun (WGS) entry which is preliminary data.</text>
</comment>
<feature type="domain" description="Methyltransferase type 11" evidence="1">
    <location>
        <begin position="35"/>
        <end position="128"/>
    </location>
</feature>
<dbReference type="PANTHER" id="PTHR45036:SF1">
    <property type="entry name" value="METHYLTRANSFERASE LIKE 7A"/>
    <property type="match status" value="1"/>
</dbReference>
<evidence type="ECO:0000313" key="2">
    <source>
        <dbReference type="EMBL" id="MFD1864604.1"/>
    </source>
</evidence>
<dbReference type="RefSeq" id="WP_377340734.1">
    <property type="nucleotide sequence ID" value="NZ_JBHUFW010000020.1"/>
</dbReference>
<reference evidence="3" key="1">
    <citation type="journal article" date="2019" name="Int. J. Syst. Evol. Microbiol.">
        <title>The Global Catalogue of Microorganisms (GCM) 10K type strain sequencing project: providing services to taxonomists for standard genome sequencing and annotation.</title>
        <authorList>
            <consortium name="The Broad Institute Genomics Platform"/>
            <consortium name="The Broad Institute Genome Sequencing Center for Infectious Disease"/>
            <person name="Wu L."/>
            <person name="Ma J."/>
        </authorList>
    </citation>
    <scope>NUCLEOTIDE SEQUENCE [LARGE SCALE GENOMIC DNA]</scope>
    <source>
        <strain evidence="3">CGMCC 1.15475</strain>
    </source>
</reference>
<sequence>MWSPVYDKFFNSGRFLSARKEIFSKAGFAENQKILVVGVGTGADLERIDHEKLEVTSIDYSEDMLRKARGKFKGSSIRFIKMDAQNMHFPDDHFDAVIGSLVLSVVPDAGKCLNEMLRVLKPGGEMIIFDKFAPKNKGLSPLQKAARPLIKLLGTDIGLDFEKMYEKYKELGAIEEDAGLIFGGMYRKIIIKKMPIGAVHETAKAQSATL</sequence>
<evidence type="ECO:0000313" key="3">
    <source>
        <dbReference type="Proteomes" id="UP001597273"/>
    </source>
</evidence>
<keyword evidence="2" id="KW-0808">Transferase</keyword>
<dbReference type="InterPro" id="IPR013216">
    <property type="entry name" value="Methyltransf_11"/>
</dbReference>
<organism evidence="2 3">
    <name type="scientific">Planococcus chinensis</name>
    <dbReference type="NCBI Taxonomy" id="272917"/>
    <lineage>
        <taxon>Bacteria</taxon>
        <taxon>Bacillati</taxon>
        <taxon>Bacillota</taxon>
        <taxon>Bacilli</taxon>
        <taxon>Bacillales</taxon>
        <taxon>Caryophanaceae</taxon>
        <taxon>Planococcus</taxon>
    </lineage>
</organism>
<keyword evidence="2" id="KW-0489">Methyltransferase</keyword>
<dbReference type="GO" id="GO:0032259">
    <property type="term" value="P:methylation"/>
    <property type="evidence" value="ECO:0007669"/>
    <property type="project" value="UniProtKB-KW"/>
</dbReference>
<dbReference type="Pfam" id="PF08241">
    <property type="entry name" value="Methyltransf_11"/>
    <property type="match status" value="1"/>
</dbReference>
<proteinExistence type="predicted"/>
<dbReference type="SUPFAM" id="SSF53335">
    <property type="entry name" value="S-adenosyl-L-methionine-dependent methyltransferases"/>
    <property type="match status" value="1"/>
</dbReference>
<dbReference type="InterPro" id="IPR029063">
    <property type="entry name" value="SAM-dependent_MTases_sf"/>
</dbReference>
<name>A0ABW4QN82_9BACL</name>
<dbReference type="EMBL" id="JBHUFW010000020">
    <property type="protein sequence ID" value="MFD1864604.1"/>
    <property type="molecule type" value="Genomic_DNA"/>
</dbReference>